<dbReference type="RefSeq" id="WP_309531324.1">
    <property type="nucleotide sequence ID" value="NZ_CP133721.1"/>
</dbReference>
<organism evidence="3 4">
    <name type="scientific">Flavobacterium nakdongensis</name>
    <dbReference type="NCBI Taxonomy" id="3073563"/>
    <lineage>
        <taxon>Bacteria</taxon>
        <taxon>Pseudomonadati</taxon>
        <taxon>Bacteroidota</taxon>
        <taxon>Flavobacteriia</taxon>
        <taxon>Flavobacteriales</taxon>
        <taxon>Flavobacteriaceae</taxon>
        <taxon>Flavobacterium</taxon>
    </lineage>
</organism>
<gene>
    <name evidence="3" type="ORF">RF683_05415</name>
</gene>
<evidence type="ECO:0000256" key="1">
    <source>
        <dbReference type="SAM" id="Phobius"/>
    </source>
</evidence>
<keyword evidence="1" id="KW-1133">Transmembrane helix</keyword>
<feature type="transmembrane region" description="Helical" evidence="1">
    <location>
        <begin position="6"/>
        <end position="29"/>
    </location>
</feature>
<evidence type="ECO:0000313" key="3">
    <source>
        <dbReference type="EMBL" id="WMW76939.1"/>
    </source>
</evidence>
<feature type="transmembrane region" description="Helical" evidence="1">
    <location>
        <begin position="195"/>
        <end position="216"/>
    </location>
</feature>
<keyword evidence="1" id="KW-0472">Membrane</keyword>
<dbReference type="PANTHER" id="PTHR42208:SF1">
    <property type="entry name" value="HEAVY METAL TRANSPORTER"/>
    <property type="match status" value="1"/>
</dbReference>
<evidence type="ECO:0000259" key="2">
    <source>
        <dbReference type="Pfam" id="PF13386"/>
    </source>
</evidence>
<feature type="domain" description="Urease accessory protein UreH-like transmembrane" evidence="2">
    <location>
        <begin position="5"/>
        <end position="203"/>
    </location>
</feature>
<dbReference type="Proteomes" id="UP001180481">
    <property type="component" value="Chromosome"/>
</dbReference>
<feature type="transmembrane region" description="Helical" evidence="1">
    <location>
        <begin position="154"/>
        <end position="175"/>
    </location>
</feature>
<feature type="transmembrane region" description="Helical" evidence="1">
    <location>
        <begin position="125"/>
        <end position="148"/>
    </location>
</feature>
<protein>
    <submittedName>
        <fullName evidence="3">Sulfite exporter TauE/SafE family protein</fullName>
    </submittedName>
</protein>
<keyword evidence="1" id="KW-0812">Transmembrane</keyword>
<name>A0ABY9R858_9FLAO</name>
<sequence length="232" mass="25572">MLFSAFFFGLISSLHCVAMCGPIALMLPVDKTNPAKRVVQMMTYHVGRMTAYASLGVLFGLLGRGFFMAGFQQKLSILVGIIMISIAVVPERKFAKFNFSKPVYKLLSKIKSTLGKQFNRKSFKALFIIGLLNGFLPCGMVYAALFGALAMPNFISSIGYMMLYGIGTIPLLILVTQLTQFTKINFQKIQKIIPVILVLIGVLFILRGAGMAIPYLSPNTMSLHVQQEANCH</sequence>
<accession>A0ABY9R858</accession>
<dbReference type="EMBL" id="CP133721">
    <property type="protein sequence ID" value="WMW76939.1"/>
    <property type="molecule type" value="Genomic_DNA"/>
</dbReference>
<keyword evidence="4" id="KW-1185">Reference proteome</keyword>
<dbReference type="InterPro" id="IPR039447">
    <property type="entry name" value="UreH-like_TM_dom"/>
</dbReference>
<feature type="transmembrane region" description="Helical" evidence="1">
    <location>
        <begin position="50"/>
        <end position="69"/>
    </location>
</feature>
<proteinExistence type="predicted"/>
<reference evidence="3" key="1">
    <citation type="submission" date="2023-09" db="EMBL/GenBank/DDBJ databases">
        <title>Flavobacterium sp. 20NA77.7 isolated from freshwater.</title>
        <authorList>
            <person name="Le V."/>
            <person name="Ko S.-R."/>
            <person name="Ahn C.-Y."/>
            <person name="Oh H.-M."/>
        </authorList>
    </citation>
    <scope>NUCLEOTIDE SEQUENCE</scope>
    <source>
        <strain evidence="3">20NA77.7</strain>
    </source>
</reference>
<dbReference type="PANTHER" id="PTHR42208">
    <property type="entry name" value="HEAVY METAL TRANSPORTER-RELATED"/>
    <property type="match status" value="1"/>
</dbReference>
<dbReference type="Pfam" id="PF13386">
    <property type="entry name" value="DsbD_2"/>
    <property type="match status" value="1"/>
</dbReference>
<evidence type="ECO:0000313" key="4">
    <source>
        <dbReference type="Proteomes" id="UP001180481"/>
    </source>
</evidence>